<reference evidence="1 2" key="1">
    <citation type="submission" date="2018-07" db="EMBL/GenBank/DDBJ databases">
        <title>Chitinophaga K2CV101002-2 sp. nov., isolated from a monsoon evergreen broad-leaved forest soil.</title>
        <authorList>
            <person name="Lv Y."/>
        </authorList>
    </citation>
    <scope>NUCLEOTIDE SEQUENCE [LARGE SCALE GENOMIC DNA]</scope>
    <source>
        <strain evidence="1 2">GDMCC 1.1288</strain>
    </source>
</reference>
<proteinExistence type="predicted"/>
<comment type="caution">
    <text evidence="1">The sequence shown here is derived from an EMBL/GenBank/DDBJ whole genome shotgun (WGS) entry which is preliminary data.</text>
</comment>
<dbReference type="AlphaFoldDB" id="A0A3E1Y5R2"/>
<dbReference type="Gene3D" id="2.60.120.200">
    <property type="match status" value="1"/>
</dbReference>
<dbReference type="InterPro" id="IPR013320">
    <property type="entry name" value="ConA-like_dom_sf"/>
</dbReference>
<dbReference type="Gene3D" id="1.20.1270.90">
    <property type="entry name" value="AF1782-like"/>
    <property type="match status" value="1"/>
</dbReference>
<dbReference type="Pfam" id="PF13385">
    <property type="entry name" value="Laminin_G_3"/>
    <property type="match status" value="1"/>
</dbReference>
<evidence type="ECO:0000313" key="1">
    <source>
        <dbReference type="EMBL" id="RFS20065.1"/>
    </source>
</evidence>
<organism evidence="1 2">
    <name type="scientific">Chitinophaga silvatica</name>
    <dbReference type="NCBI Taxonomy" id="2282649"/>
    <lineage>
        <taxon>Bacteria</taxon>
        <taxon>Pseudomonadati</taxon>
        <taxon>Bacteroidota</taxon>
        <taxon>Chitinophagia</taxon>
        <taxon>Chitinophagales</taxon>
        <taxon>Chitinophagaceae</taxon>
        <taxon>Chitinophaga</taxon>
    </lineage>
</organism>
<sequence length="361" mass="40654">MYMIRSRILLLGCLLIGFLGCAKKQNNVRVLTLDCMESKISKIRSILDTAKVGTDDFMYPQQSVDDLQKALTDIQTGISYAKAGRFILQYEVDNVCNKADQAITQFLGSYNYTLAPGSDGELLVNGLNRKGSIDFGDRAEFSNSNTFTVELWVKYNKDFLDFEMATLIGTTSEGPQSNWPDNKFEGWNIHYQRSGNLRASMGVGTGVLEQAKAFPTNYGKWNHVALVWDINAKAGAGEDRPYHMKMYVNGELFWQKNNDILAGGVPRAMLPSSTKKMRAFIDPYHPDRCMTGYIKKFRLWNEAKTPDQLKTLMTADVKGNESNLVCAWDFTVVPTDPDNVKDKTGKFTAKIQGSYKWMPVQ</sequence>
<gene>
    <name evidence="1" type="ORF">DVR12_20300</name>
</gene>
<dbReference type="GO" id="GO:0004553">
    <property type="term" value="F:hydrolase activity, hydrolyzing O-glycosyl compounds"/>
    <property type="evidence" value="ECO:0007669"/>
    <property type="project" value="UniProtKB-ARBA"/>
</dbReference>
<dbReference type="SUPFAM" id="SSF49899">
    <property type="entry name" value="Concanavalin A-like lectins/glucanases"/>
    <property type="match status" value="1"/>
</dbReference>
<protein>
    <submittedName>
        <fullName evidence="1">LamG domain-containing protein</fullName>
    </submittedName>
</protein>
<accession>A0A3E1Y5R2</accession>
<name>A0A3E1Y5R2_9BACT</name>
<dbReference type="GO" id="GO:0005975">
    <property type="term" value="P:carbohydrate metabolic process"/>
    <property type="evidence" value="ECO:0007669"/>
    <property type="project" value="UniProtKB-ARBA"/>
</dbReference>
<keyword evidence="2" id="KW-1185">Reference proteome</keyword>
<dbReference type="OrthoDB" id="639407at2"/>
<dbReference type="PROSITE" id="PS51257">
    <property type="entry name" value="PROKAR_LIPOPROTEIN"/>
    <property type="match status" value="1"/>
</dbReference>
<evidence type="ECO:0000313" key="2">
    <source>
        <dbReference type="Proteomes" id="UP000260644"/>
    </source>
</evidence>
<dbReference type="EMBL" id="QPMM01000011">
    <property type="protein sequence ID" value="RFS20065.1"/>
    <property type="molecule type" value="Genomic_DNA"/>
</dbReference>
<dbReference type="Proteomes" id="UP000260644">
    <property type="component" value="Unassembled WGS sequence"/>
</dbReference>